<gene>
    <name evidence="2" type="ORF">ACET3X_000113</name>
</gene>
<evidence type="ECO:0000313" key="3">
    <source>
        <dbReference type="Proteomes" id="UP001578633"/>
    </source>
</evidence>
<keyword evidence="3" id="KW-1185">Reference proteome</keyword>
<dbReference type="GeneID" id="96080435"/>
<dbReference type="EMBL" id="JBHGVX010000001">
    <property type="protein sequence ID" value="KAL1799771.1"/>
    <property type="molecule type" value="Genomic_DNA"/>
</dbReference>
<feature type="compositionally biased region" description="Polar residues" evidence="1">
    <location>
        <begin position="384"/>
        <end position="403"/>
    </location>
</feature>
<proteinExistence type="predicted"/>
<dbReference type="Proteomes" id="UP001578633">
    <property type="component" value="Chromosome 1"/>
</dbReference>
<comment type="caution">
    <text evidence="2">The sequence shown here is derived from an EMBL/GenBank/DDBJ whole genome shotgun (WGS) entry which is preliminary data.</text>
</comment>
<protein>
    <submittedName>
        <fullName evidence="2">Uncharacterized protein</fullName>
    </submittedName>
</protein>
<organism evidence="2 3">
    <name type="scientific">Alternaria dauci</name>
    <dbReference type="NCBI Taxonomy" id="48095"/>
    <lineage>
        <taxon>Eukaryota</taxon>
        <taxon>Fungi</taxon>
        <taxon>Dikarya</taxon>
        <taxon>Ascomycota</taxon>
        <taxon>Pezizomycotina</taxon>
        <taxon>Dothideomycetes</taxon>
        <taxon>Pleosporomycetidae</taxon>
        <taxon>Pleosporales</taxon>
        <taxon>Pleosporineae</taxon>
        <taxon>Pleosporaceae</taxon>
        <taxon>Alternaria</taxon>
        <taxon>Alternaria sect. Porri</taxon>
    </lineage>
</organism>
<dbReference type="RefSeq" id="XP_069310355.1">
    <property type="nucleotide sequence ID" value="XM_069446378.1"/>
</dbReference>
<sequence>MTSQLETDVQPLPTHPVAYFLCDGVTDAKTIKTALSLSRTPKLRKARVAGYRRSVRSGHGDSTLAFDARNFGEWCDEDVVKGVVFEALSLEEELALIQYVGGAGEIKAVEIEVACSSLLGKVGKMMKVMGRIFVPEGDGDTLVGSARSFMHGEARLEPEGNGTVIRNDRSAEDSAMEQESHNGGFSDTGPIAVADGHPTPRISPSISTLHDTDVPHHSLDELPLSASYEYLEPFAHEHPVDPKIETKDWAATSDVPTTEPKDIKDTKIYKELMEMQDASKAKVADSSSDVETTAVKDIKDTKVFKAVMEAGKYEEIEAVADAQRTAETTDRDAPSNVEKIKEIGDIDHGRNIQAGSEYQRFLLAEQKRSRAVSMTASISGTSTTINEEGSLSASVKQPWSPSTPWRKEHATAPVRPALTATSPSQSMGPHTRMRKTSESIKSLVGKFENLTPQNTQSKGA</sequence>
<evidence type="ECO:0000256" key="1">
    <source>
        <dbReference type="SAM" id="MobiDB-lite"/>
    </source>
</evidence>
<accession>A0ABR3UTK1</accession>
<feature type="compositionally biased region" description="Polar residues" evidence="1">
    <location>
        <begin position="419"/>
        <end position="428"/>
    </location>
</feature>
<feature type="region of interest" description="Disordered" evidence="1">
    <location>
        <begin position="384"/>
        <end position="460"/>
    </location>
</feature>
<evidence type="ECO:0000313" key="2">
    <source>
        <dbReference type="EMBL" id="KAL1799771.1"/>
    </source>
</evidence>
<feature type="compositionally biased region" description="Polar residues" evidence="1">
    <location>
        <begin position="450"/>
        <end position="460"/>
    </location>
</feature>
<reference evidence="2 3" key="1">
    <citation type="submission" date="2024-09" db="EMBL/GenBank/DDBJ databases">
        <title>T2T genomes of carrot and Alternaria dauci and their utility for understanding host-pathogen interaction during carrot leaf blight disease.</title>
        <authorList>
            <person name="Liu W."/>
            <person name="Xu S."/>
            <person name="Ou C."/>
            <person name="Liu X."/>
            <person name="Zhuang F."/>
            <person name="Deng X.W."/>
        </authorList>
    </citation>
    <scope>NUCLEOTIDE SEQUENCE [LARGE SCALE GENOMIC DNA]</scope>
    <source>
        <strain evidence="2 3">A2016</strain>
    </source>
</reference>
<name>A0ABR3UTK1_9PLEO</name>